<accession>A0A8J3JW19</accession>
<keyword evidence="1" id="KW-0805">Transcription regulation</keyword>
<sequence length="343" mass="36582">MATVSIKEVARRAHVSVGTVSNVLNGRATVAAATRRRVLDAIAALGYVRNDSARQLRAGRSRTVAMVALDLANPFFTDVMRGAEIAAEDGGVNVMVFNSGEDPQRERRHLDLLSQQRVLGVLITPVDETHDAQLDGLVERGIPVVLVDRGSSSFHRCSVAVDDVLGGRLAGDHLRGQGHHRIAFAGGPFSLRQVADRHTGLTAALGDGPPPRLVTTANLSVAAGRNAGREIADLPAGERPTAVFCANDLIALGVLQEMTARGVRVPHDVAIVGYDDIEFAAAAAVPLSSVRQPREQLGRAATRLLLEEVTEPDTHQHRHVLFRPELVVRQSSSSATPADHGRS</sequence>
<dbReference type="SUPFAM" id="SSF53822">
    <property type="entry name" value="Periplasmic binding protein-like I"/>
    <property type="match status" value="1"/>
</dbReference>
<dbReference type="InterPro" id="IPR028082">
    <property type="entry name" value="Peripla_BP_I"/>
</dbReference>
<dbReference type="Pfam" id="PF13377">
    <property type="entry name" value="Peripla_BP_3"/>
    <property type="match status" value="1"/>
</dbReference>
<dbReference type="PROSITE" id="PS00356">
    <property type="entry name" value="HTH_LACI_1"/>
    <property type="match status" value="1"/>
</dbReference>
<dbReference type="AlphaFoldDB" id="A0A8J3JW19"/>
<evidence type="ECO:0000256" key="1">
    <source>
        <dbReference type="ARBA" id="ARBA00023015"/>
    </source>
</evidence>
<proteinExistence type="predicted"/>
<keyword evidence="6" id="KW-1185">Reference proteome</keyword>
<dbReference type="InterPro" id="IPR000843">
    <property type="entry name" value="HTH_LacI"/>
</dbReference>
<evidence type="ECO:0000256" key="2">
    <source>
        <dbReference type="ARBA" id="ARBA00023125"/>
    </source>
</evidence>
<reference evidence="5 6" key="1">
    <citation type="submission" date="2021-01" db="EMBL/GenBank/DDBJ databases">
        <title>Whole genome shotgun sequence of Catellatospora chokoriensis NBRC 107358.</title>
        <authorList>
            <person name="Komaki H."/>
            <person name="Tamura T."/>
        </authorList>
    </citation>
    <scope>NUCLEOTIDE SEQUENCE [LARGE SCALE GENOMIC DNA]</scope>
    <source>
        <strain evidence="5 6">NBRC 107358</strain>
    </source>
</reference>
<dbReference type="Gene3D" id="1.10.260.40">
    <property type="entry name" value="lambda repressor-like DNA-binding domains"/>
    <property type="match status" value="1"/>
</dbReference>
<organism evidence="5 6">
    <name type="scientific">Catellatospora chokoriensis</name>
    <dbReference type="NCBI Taxonomy" id="310353"/>
    <lineage>
        <taxon>Bacteria</taxon>
        <taxon>Bacillati</taxon>
        <taxon>Actinomycetota</taxon>
        <taxon>Actinomycetes</taxon>
        <taxon>Micromonosporales</taxon>
        <taxon>Micromonosporaceae</taxon>
        <taxon>Catellatospora</taxon>
    </lineage>
</organism>
<keyword evidence="2" id="KW-0238">DNA-binding</keyword>
<evidence type="ECO:0000259" key="4">
    <source>
        <dbReference type="PROSITE" id="PS50932"/>
    </source>
</evidence>
<evidence type="ECO:0000313" key="6">
    <source>
        <dbReference type="Proteomes" id="UP000619293"/>
    </source>
</evidence>
<dbReference type="CDD" id="cd01392">
    <property type="entry name" value="HTH_LacI"/>
    <property type="match status" value="1"/>
</dbReference>
<dbReference type="Pfam" id="PF00356">
    <property type="entry name" value="LacI"/>
    <property type="match status" value="1"/>
</dbReference>
<dbReference type="RefSeq" id="WP_191841918.1">
    <property type="nucleotide sequence ID" value="NZ_BAAALB010000016.1"/>
</dbReference>
<dbReference type="InterPro" id="IPR010982">
    <property type="entry name" value="Lambda_DNA-bd_dom_sf"/>
</dbReference>
<dbReference type="PANTHER" id="PTHR30146">
    <property type="entry name" value="LACI-RELATED TRANSCRIPTIONAL REPRESSOR"/>
    <property type="match status" value="1"/>
</dbReference>
<evidence type="ECO:0000313" key="5">
    <source>
        <dbReference type="EMBL" id="GIF92162.1"/>
    </source>
</evidence>
<feature type="domain" description="HTH lacI-type" evidence="4">
    <location>
        <begin position="4"/>
        <end position="58"/>
    </location>
</feature>
<evidence type="ECO:0000256" key="3">
    <source>
        <dbReference type="ARBA" id="ARBA00023163"/>
    </source>
</evidence>
<protein>
    <submittedName>
        <fullName evidence="5">LacI family transcriptional regulator</fullName>
    </submittedName>
</protein>
<name>A0A8J3JW19_9ACTN</name>
<dbReference type="PANTHER" id="PTHR30146:SF109">
    <property type="entry name" value="HTH-TYPE TRANSCRIPTIONAL REGULATOR GALS"/>
    <property type="match status" value="1"/>
</dbReference>
<dbReference type="PROSITE" id="PS50932">
    <property type="entry name" value="HTH_LACI_2"/>
    <property type="match status" value="1"/>
</dbReference>
<comment type="caution">
    <text evidence="5">The sequence shown here is derived from an EMBL/GenBank/DDBJ whole genome shotgun (WGS) entry which is preliminary data.</text>
</comment>
<dbReference type="GO" id="GO:0003700">
    <property type="term" value="F:DNA-binding transcription factor activity"/>
    <property type="evidence" value="ECO:0007669"/>
    <property type="project" value="TreeGrafter"/>
</dbReference>
<dbReference type="SUPFAM" id="SSF47413">
    <property type="entry name" value="lambda repressor-like DNA-binding domains"/>
    <property type="match status" value="1"/>
</dbReference>
<dbReference type="Proteomes" id="UP000619293">
    <property type="component" value="Unassembled WGS sequence"/>
</dbReference>
<dbReference type="GO" id="GO:0000976">
    <property type="term" value="F:transcription cis-regulatory region binding"/>
    <property type="evidence" value="ECO:0007669"/>
    <property type="project" value="TreeGrafter"/>
</dbReference>
<dbReference type="InterPro" id="IPR046335">
    <property type="entry name" value="LacI/GalR-like_sensor"/>
</dbReference>
<dbReference type="Gene3D" id="3.40.50.2300">
    <property type="match status" value="2"/>
</dbReference>
<gene>
    <name evidence="5" type="ORF">Cch02nite_56060</name>
</gene>
<keyword evidence="3" id="KW-0804">Transcription</keyword>
<dbReference type="EMBL" id="BONG01000041">
    <property type="protein sequence ID" value="GIF92162.1"/>
    <property type="molecule type" value="Genomic_DNA"/>
</dbReference>
<dbReference type="CDD" id="cd06293">
    <property type="entry name" value="PBP1_LacI-like"/>
    <property type="match status" value="1"/>
</dbReference>
<dbReference type="SMART" id="SM00354">
    <property type="entry name" value="HTH_LACI"/>
    <property type="match status" value="1"/>
</dbReference>